<keyword evidence="4" id="KW-1185">Reference proteome</keyword>
<dbReference type="PANTHER" id="PTHR42942">
    <property type="entry name" value="6-O-METHYLGUANINE DNA METHYLTRANSFERASE"/>
    <property type="match status" value="1"/>
</dbReference>
<protein>
    <submittedName>
        <fullName evidence="3">Cysteine methyltransferase</fullName>
    </submittedName>
</protein>
<dbReference type="InterPro" id="IPR052520">
    <property type="entry name" value="ATL_DNA_repair"/>
</dbReference>
<dbReference type="Proteomes" id="UP000313849">
    <property type="component" value="Unassembled WGS sequence"/>
</dbReference>
<evidence type="ECO:0000259" key="2">
    <source>
        <dbReference type="Pfam" id="PF01035"/>
    </source>
</evidence>
<keyword evidence="1" id="KW-0227">DNA damage</keyword>
<dbReference type="AlphaFoldDB" id="A0A5C5B8X2"/>
<keyword evidence="3" id="KW-0808">Transferase</keyword>
<feature type="domain" description="Methylated-DNA-[protein]-cysteine S-methyltransferase DNA binding" evidence="2">
    <location>
        <begin position="14"/>
        <end position="90"/>
    </location>
</feature>
<dbReference type="InterPro" id="IPR036217">
    <property type="entry name" value="MethylDNA_cys_MeTrfase_DNAb"/>
</dbReference>
<accession>A0A5C5B8X2</accession>
<keyword evidence="3" id="KW-0489">Methyltransferase</keyword>
<dbReference type="PANTHER" id="PTHR42942:SF1">
    <property type="entry name" value="ALKYLTRANSFERASE-LIKE PROTEIN 1"/>
    <property type="match status" value="1"/>
</dbReference>
<dbReference type="RefSeq" id="WP_108719559.1">
    <property type="nucleotide sequence ID" value="NZ_VENP01000051.1"/>
</dbReference>
<dbReference type="Gene3D" id="1.10.10.10">
    <property type="entry name" value="Winged helix-like DNA-binding domain superfamily/Winged helix DNA-binding domain"/>
    <property type="match status" value="1"/>
</dbReference>
<dbReference type="SUPFAM" id="SSF46767">
    <property type="entry name" value="Methylated DNA-protein cysteine methyltransferase, C-terminal domain"/>
    <property type="match status" value="1"/>
</dbReference>
<dbReference type="OrthoDB" id="9132167at2"/>
<dbReference type="GO" id="GO:0032259">
    <property type="term" value="P:methylation"/>
    <property type="evidence" value="ECO:0007669"/>
    <property type="project" value="UniProtKB-KW"/>
</dbReference>
<dbReference type="EMBL" id="VENP01000051">
    <property type="protein sequence ID" value="TNU73338.1"/>
    <property type="molecule type" value="Genomic_DNA"/>
</dbReference>
<evidence type="ECO:0000256" key="1">
    <source>
        <dbReference type="ARBA" id="ARBA00022763"/>
    </source>
</evidence>
<evidence type="ECO:0000313" key="4">
    <source>
        <dbReference type="Proteomes" id="UP000313849"/>
    </source>
</evidence>
<organism evidence="3 4">
    <name type="scientific">Miniimonas arenae</name>
    <dbReference type="NCBI Taxonomy" id="676201"/>
    <lineage>
        <taxon>Bacteria</taxon>
        <taxon>Bacillati</taxon>
        <taxon>Actinomycetota</taxon>
        <taxon>Actinomycetes</taxon>
        <taxon>Micrococcales</taxon>
        <taxon>Beutenbergiaceae</taxon>
        <taxon>Miniimonas</taxon>
    </lineage>
</organism>
<name>A0A5C5B8X2_9MICO</name>
<dbReference type="GO" id="GO:0006281">
    <property type="term" value="P:DNA repair"/>
    <property type="evidence" value="ECO:0007669"/>
    <property type="project" value="InterPro"/>
</dbReference>
<dbReference type="Pfam" id="PF01035">
    <property type="entry name" value="DNA_binding_1"/>
    <property type="match status" value="1"/>
</dbReference>
<dbReference type="CDD" id="cd06445">
    <property type="entry name" value="ATase"/>
    <property type="match status" value="1"/>
</dbReference>
<evidence type="ECO:0000313" key="3">
    <source>
        <dbReference type="EMBL" id="TNU73338.1"/>
    </source>
</evidence>
<dbReference type="InterPro" id="IPR036388">
    <property type="entry name" value="WH-like_DNA-bd_sf"/>
</dbReference>
<sequence>MVPTPRAVAPDLVECVLDLAAEVPPGRVTTYGRLAVEARLRCGRGSARQVGRIMALHGDQVPWWRVVTASGAPAERVATRQLERLRAEGVALRGARVDLGAALHAFVLDVVPHDHEDEEVDDA</sequence>
<gene>
    <name evidence="3" type="ORF">FH969_11965</name>
</gene>
<dbReference type="GO" id="GO:0008168">
    <property type="term" value="F:methyltransferase activity"/>
    <property type="evidence" value="ECO:0007669"/>
    <property type="project" value="UniProtKB-KW"/>
</dbReference>
<reference evidence="3 4" key="1">
    <citation type="submission" date="2019-06" db="EMBL/GenBank/DDBJ databases">
        <title>Draft genome sequence of Miniimonas arenae KCTC 19750T isolated from sea sand.</title>
        <authorList>
            <person name="Park S.-J."/>
        </authorList>
    </citation>
    <scope>NUCLEOTIDE SEQUENCE [LARGE SCALE GENOMIC DNA]</scope>
    <source>
        <strain evidence="3 4">KCTC 19750</strain>
    </source>
</reference>
<proteinExistence type="predicted"/>
<dbReference type="InterPro" id="IPR014048">
    <property type="entry name" value="MethylDNA_cys_MeTrfase_DNA-bd"/>
</dbReference>
<comment type="caution">
    <text evidence="3">The sequence shown here is derived from an EMBL/GenBank/DDBJ whole genome shotgun (WGS) entry which is preliminary data.</text>
</comment>